<dbReference type="RefSeq" id="WP_308986278.1">
    <property type="nucleotide sequence ID" value="NZ_JARXIC010000034.1"/>
</dbReference>
<dbReference type="Proteomes" id="UP001243717">
    <property type="component" value="Unassembled WGS sequence"/>
</dbReference>
<dbReference type="InterPro" id="IPR035959">
    <property type="entry name" value="RutC-like_sf"/>
</dbReference>
<dbReference type="PANTHER" id="PTHR47328:SF1">
    <property type="entry name" value="RUTC FAMILY PROTEIN YOAB"/>
    <property type="match status" value="1"/>
</dbReference>
<dbReference type="Gene3D" id="3.30.1330.40">
    <property type="entry name" value="RutC-like"/>
    <property type="match status" value="1"/>
</dbReference>
<reference evidence="2 3" key="1">
    <citation type="submission" date="2023-04" db="EMBL/GenBank/DDBJ databases">
        <title>A novel bacteria isolated from coastal sediment.</title>
        <authorList>
            <person name="Liu X.-J."/>
            <person name="Du Z.-J."/>
        </authorList>
    </citation>
    <scope>NUCLEOTIDE SEQUENCE [LARGE SCALE GENOMIC DNA]</scope>
    <source>
        <strain evidence="2 3">SDUM461004</strain>
    </source>
</reference>
<keyword evidence="3" id="KW-1185">Reference proteome</keyword>
<name>A0ABU1AMC9_9BACT</name>
<dbReference type="InterPro" id="IPR035709">
    <property type="entry name" value="YoaB-like"/>
</dbReference>
<evidence type="ECO:0000256" key="1">
    <source>
        <dbReference type="SAM" id="Phobius"/>
    </source>
</evidence>
<feature type="transmembrane region" description="Helical" evidence="1">
    <location>
        <begin position="50"/>
        <end position="68"/>
    </location>
</feature>
<evidence type="ECO:0000313" key="3">
    <source>
        <dbReference type="Proteomes" id="UP001243717"/>
    </source>
</evidence>
<dbReference type="SUPFAM" id="SSF55298">
    <property type="entry name" value="YjgF-like"/>
    <property type="match status" value="1"/>
</dbReference>
<keyword evidence="1" id="KW-0472">Membrane</keyword>
<evidence type="ECO:0000313" key="2">
    <source>
        <dbReference type="EMBL" id="MDQ8195829.1"/>
    </source>
</evidence>
<gene>
    <name evidence="2" type="ORF">QEH59_15455</name>
</gene>
<sequence>MKIQRQDTKQRMSRIVIRNDAVYLCGQVCENAIKDISEQMQTMLEKLDRLLLRAGSNLFCIIHALVILA</sequence>
<proteinExistence type="predicted"/>
<keyword evidence="1" id="KW-0812">Transmembrane</keyword>
<accession>A0ABU1AMC9</accession>
<comment type="caution">
    <text evidence="2">The sequence shown here is derived from an EMBL/GenBank/DDBJ whole genome shotgun (WGS) entry which is preliminary data.</text>
</comment>
<protein>
    <submittedName>
        <fullName evidence="2">Uncharacterized protein</fullName>
    </submittedName>
</protein>
<organism evidence="2 3">
    <name type="scientific">Thalassobacterium sedimentorum</name>
    <dbReference type="NCBI Taxonomy" id="3041258"/>
    <lineage>
        <taxon>Bacteria</taxon>
        <taxon>Pseudomonadati</taxon>
        <taxon>Verrucomicrobiota</taxon>
        <taxon>Opitutia</taxon>
        <taxon>Puniceicoccales</taxon>
        <taxon>Coraliomargaritaceae</taxon>
        <taxon>Thalassobacterium</taxon>
    </lineage>
</organism>
<keyword evidence="1" id="KW-1133">Transmembrane helix</keyword>
<dbReference type="EMBL" id="JARXIC010000034">
    <property type="protein sequence ID" value="MDQ8195829.1"/>
    <property type="molecule type" value="Genomic_DNA"/>
</dbReference>
<dbReference type="PANTHER" id="PTHR47328">
    <property type="match status" value="1"/>
</dbReference>